<protein>
    <submittedName>
        <fullName evidence="3">Cyclolysin</fullName>
    </submittedName>
</protein>
<dbReference type="InterPro" id="IPR014044">
    <property type="entry name" value="CAP_dom"/>
</dbReference>
<dbReference type="InterPro" id="IPR011049">
    <property type="entry name" value="Serralysin-like_metalloprot_C"/>
</dbReference>
<dbReference type="PANTHER" id="PTHR31157">
    <property type="entry name" value="SCP DOMAIN-CONTAINING PROTEIN"/>
    <property type="match status" value="1"/>
</dbReference>
<dbReference type="Gene3D" id="2.60.40.10">
    <property type="entry name" value="Immunoglobulins"/>
    <property type="match status" value="1"/>
</dbReference>
<sequence length="581" mass="60601">MVDNPVNTLSSSEQLILELVNKERQAAGLEPVASASQLNAAAQKHSEWMADGRRLDHTGSGGSSPWDRMKAEGWTEYPMGENIAYNPFNQSRPASGEYVPQKIIEDMHTGWMNSSGHRANILNAGYTMLGVGDAIGGHPSSPDHSTSYATQNFAGTTKNYVTGVVFDDADGDKFYDMGEALGAAKVTIVNSSGSTVATKSTDPGGGYSIALANGSYTAKFTGAGIDGTIEKSFSISGKNVKLDVKDGSEGGGTPPPPVGTDGDDTIHYTNGDDFWTNGVPKDIGGAGTDTLIVNKGSVFNTSGLSLYGFERFQGAEKNDRVIGNDGNVDYWLNGGSGNDTLQGNAGDDTLIGGSGNDRLYGKAGNDTIKGGAGRDVVFGGAGNDTIHYGSGDVYWDSGVPRNVGGAGIDTLVVEAGSRFNTSALSKYGFERFQGAEKDDRVTGDDAKVAYVLNGGGGNDLLKGGAGNDTLLGGTGNDRLEPGASAGGLQKLFGQSGNDTYVVTSKGGRIDIVELAGNGNDKLIFKDLKRSDVDVSLDADNRMVLSWDDGAGQVTVNDAGEYLDQFVFQFGAVYQPDDFALL</sequence>
<dbReference type="GeneID" id="97673705"/>
<proteinExistence type="predicted"/>
<evidence type="ECO:0000259" key="2">
    <source>
        <dbReference type="Pfam" id="PF00188"/>
    </source>
</evidence>
<feature type="region of interest" description="Disordered" evidence="1">
    <location>
        <begin position="243"/>
        <end position="263"/>
    </location>
</feature>
<dbReference type="InterPro" id="IPR001343">
    <property type="entry name" value="Hemolysn_Ca-bd"/>
</dbReference>
<dbReference type="InterPro" id="IPR018511">
    <property type="entry name" value="Hemolysin-typ_Ca-bd_CS"/>
</dbReference>
<dbReference type="Gene3D" id="2.150.10.10">
    <property type="entry name" value="Serralysin-like metalloprotease, C-terminal"/>
    <property type="match status" value="3"/>
</dbReference>
<feature type="domain" description="SCP" evidence="2">
    <location>
        <begin position="17"/>
        <end position="152"/>
    </location>
</feature>
<gene>
    <name evidence="3" type="primary">cya_2</name>
    <name evidence="3" type="ORF">LA5096_00564</name>
</gene>
<dbReference type="SUPFAM" id="SSF55797">
    <property type="entry name" value="PR-1-like"/>
    <property type="match status" value="1"/>
</dbReference>
<name>A0A0M6ZD02_9HYPH</name>
<evidence type="ECO:0000256" key="1">
    <source>
        <dbReference type="SAM" id="MobiDB-lite"/>
    </source>
</evidence>
<dbReference type="Gene3D" id="3.40.33.10">
    <property type="entry name" value="CAP"/>
    <property type="match status" value="1"/>
</dbReference>
<dbReference type="PROSITE" id="PS00330">
    <property type="entry name" value="HEMOLYSIN_CALCIUM"/>
    <property type="match status" value="2"/>
</dbReference>
<dbReference type="PANTHER" id="PTHR31157:SF1">
    <property type="entry name" value="SCP DOMAIN-CONTAINING PROTEIN"/>
    <property type="match status" value="1"/>
</dbReference>
<reference evidence="4" key="1">
    <citation type="submission" date="2015-07" db="EMBL/GenBank/DDBJ databases">
        <authorList>
            <person name="Rodrigo-Torres Lidia"/>
            <person name="Arahal R.David."/>
        </authorList>
    </citation>
    <scope>NUCLEOTIDE SEQUENCE [LARGE SCALE GENOMIC DNA]</scope>
    <source>
        <strain evidence="4">CECT 5096</strain>
    </source>
</reference>
<dbReference type="GO" id="GO:0005509">
    <property type="term" value="F:calcium ion binding"/>
    <property type="evidence" value="ECO:0007669"/>
    <property type="project" value="InterPro"/>
</dbReference>
<keyword evidence="4" id="KW-1185">Reference proteome</keyword>
<dbReference type="SUPFAM" id="SSF51120">
    <property type="entry name" value="beta-Roll"/>
    <property type="match status" value="2"/>
</dbReference>
<dbReference type="Pfam" id="PF00188">
    <property type="entry name" value="CAP"/>
    <property type="match status" value="1"/>
</dbReference>
<evidence type="ECO:0000313" key="3">
    <source>
        <dbReference type="EMBL" id="CTQ64897.1"/>
    </source>
</evidence>
<organism evidence="3 4">
    <name type="scientific">Roseibium album</name>
    <dbReference type="NCBI Taxonomy" id="311410"/>
    <lineage>
        <taxon>Bacteria</taxon>
        <taxon>Pseudomonadati</taxon>
        <taxon>Pseudomonadota</taxon>
        <taxon>Alphaproteobacteria</taxon>
        <taxon>Hyphomicrobiales</taxon>
        <taxon>Stappiaceae</taxon>
        <taxon>Roseibium</taxon>
    </lineage>
</organism>
<dbReference type="STRING" id="311410.LA5095_03197"/>
<dbReference type="InterPro" id="IPR035940">
    <property type="entry name" value="CAP_sf"/>
</dbReference>
<dbReference type="PRINTS" id="PR00313">
    <property type="entry name" value="CABNDNGRPT"/>
</dbReference>
<dbReference type="SUPFAM" id="SSF49478">
    <property type="entry name" value="Cna protein B-type domain"/>
    <property type="match status" value="1"/>
</dbReference>
<dbReference type="AlphaFoldDB" id="A0A0M6ZD02"/>
<dbReference type="RefSeq" id="WP_158510388.1">
    <property type="nucleotide sequence ID" value="NZ_CXWA01000003.1"/>
</dbReference>
<dbReference type="Proteomes" id="UP000049983">
    <property type="component" value="Unassembled WGS sequence"/>
</dbReference>
<accession>A0A0M6ZD02</accession>
<evidence type="ECO:0000313" key="4">
    <source>
        <dbReference type="Proteomes" id="UP000049983"/>
    </source>
</evidence>
<dbReference type="Pfam" id="PF00353">
    <property type="entry name" value="HemolysinCabind"/>
    <property type="match status" value="3"/>
</dbReference>
<dbReference type="CDD" id="cd05379">
    <property type="entry name" value="CAP_bacterial"/>
    <property type="match status" value="1"/>
</dbReference>
<dbReference type="EMBL" id="CXWC01000001">
    <property type="protein sequence ID" value="CTQ64897.1"/>
    <property type="molecule type" value="Genomic_DNA"/>
</dbReference>
<dbReference type="InterPro" id="IPR013783">
    <property type="entry name" value="Ig-like_fold"/>
</dbReference>